<gene>
    <name evidence="1" type="ORF">CIK84_15770</name>
</gene>
<accession>A0A2N7RY87</accession>
<name>A0A2N7RY87_9MICC</name>
<comment type="caution">
    <text evidence="1">The sequence shown here is derived from an EMBL/GenBank/DDBJ whole genome shotgun (WGS) entry which is preliminary data.</text>
</comment>
<organism evidence="1 2">
    <name type="scientific">Glutamicibacter arilaitensis</name>
    <dbReference type="NCBI Taxonomy" id="256701"/>
    <lineage>
        <taxon>Bacteria</taxon>
        <taxon>Bacillati</taxon>
        <taxon>Actinomycetota</taxon>
        <taxon>Actinomycetes</taxon>
        <taxon>Micrococcales</taxon>
        <taxon>Micrococcaceae</taxon>
        <taxon>Glutamicibacter</taxon>
    </lineage>
</organism>
<evidence type="ECO:0000313" key="2">
    <source>
        <dbReference type="Proteomes" id="UP000235739"/>
    </source>
</evidence>
<protein>
    <submittedName>
        <fullName evidence="1">Uncharacterized protein</fullName>
    </submittedName>
</protein>
<dbReference type="Proteomes" id="UP000235739">
    <property type="component" value="Unassembled WGS sequence"/>
</dbReference>
<reference evidence="1 2" key="1">
    <citation type="journal article" date="2017" name="Elife">
        <title>Extensive horizontal gene transfer in cheese-associated bacteria.</title>
        <authorList>
            <person name="Bonham K.S."/>
            <person name="Wolfe B.E."/>
            <person name="Dutton R.J."/>
        </authorList>
    </citation>
    <scope>NUCLEOTIDE SEQUENCE [LARGE SCALE GENOMIC DNA]</scope>
    <source>
        <strain evidence="1 2">JB182</strain>
    </source>
</reference>
<dbReference type="EMBL" id="PNQX01000003">
    <property type="protein sequence ID" value="PMQ18844.1"/>
    <property type="molecule type" value="Genomic_DNA"/>
</dbReference>
<proteinExistence type="predicted"/>
<evidence type="ECO:0000313" key="1">
    <source>
        <dbReference type="EMBL" id="PMQ18844.1"/>
    </source>
</evidence>
<dbReference type="AlphaFoldDB" id="A0A2N7RY87"/>
<sequence>MLGDPLALVPRLQRSDRSRIITLYNQISDPRQPAWARLDNELRFEGQYAIEILASNPQNCDLDDVLGSAF</sequence>